<dbReference type="RefSeq" id="WP_007999200.1">
    <property type="nucleotide sequence ID" value="NZ_AOJI01000017.1"/>
</dbReference>
<dbReference type="PATRIC" id="fig|1230454.4.peg.1041"/>
<organism evidence="3 4">
    <name type="scientific">Halorubrum aidingense JCM 13560</name>
    <dbReference type="NCBI Taxonomy" id="1230454"/>
    <lineage>
        <taxon>Archaea</taxon>
        <taxon>Methanobacteriati</taxon>
        <taxon>Methanobacteriota</taxon>
        <taxon>Stenosarchaea group</taxon>
        <taxon>Halobacteria</taxon>
        <taxon>Halobacteriales</taxon>
        <taxon>Haloferacaceae</taxon>
        <taxon>Halorubrum</taxon>
    </lineage>
</organism>
<dbReference type="EMBL" id="AOJI01000017">
    <property type="protein sequence ID" value="EMA68981.1"/>
    <property type="molecule type" value="Genomic_DNA"/>
</dbReference>
<evidence type="ECO:0000259" key="2">
    <source>
        <dbReference type="Pfam" id="PF01796"/>
    </source>
</evidence>
<dbReference type="Pfam" id="PF01796">
    <property type="entry name" value="OB_ChsH2_C"/>
    <property type="match status" value="1"/>
</dbReference>
<dbReference type="PANTHER" id="PTHR34075:SF5">
    <property type="entry name" value="BLR3430 PROTEIN"/>
    <property type="match status" value="1"/>
</dbReference>
<protein>
    <recommendedName>
        <fullName evidence="2">ChsH2 C-terminal OB-fold domain-containing protein</fullName>
    </recommendedName>
</protein>
<dbReference type="InterPro" id="IPR012340">
    <property type="entry name" value="NA-bd_OB-fold"/>
</dbReference>
<dbReference type="Gene3D" id="6.10.30.10">
    <property type="match status" value="1"/>
</dbReference>
<proteinExistence type="predicted"/>
<evidence type="ECO:0000313" key="3">
    <source>
        <dbReference type="EMBL" id="EMA68981.1"/>
    </source>
</evidence>
<keyword evidence="4" id="KW-1185">Reference proteome</keyword>
<sequence>MTDRSAGDEVRADGGESRPGNAGHDEWLDALADGDGYALVCPDGHGSLPPRRVCPDCGSTALSREPLPETGTVETFSVVHVPSPEFADDAPYVSAIAEFGPVRLTGVLRGVEPELDAVAVGRSVGAGVEERATDGKPLVVFRPVADDA</sequence>
<evidence type="ECO:0000313" key="4">
    <source>
        <dbReference type="Proteomes" id="UP000011575"/>
    </source>
</evidence>
<accession>M0PFZ0</accession>
<comment type="caution">
    <text evidence="3">The sequence shown here is derived from an EMBL/GenBank/DDBJ whole genome shotgun (WGS) entry which is preliminary data.</text>
</comment>
<evidence type="ECO:0000256" key="1">
    <source>
        <dbReference type="SAM" id="MobiDB-lite"/>
    </source>
</evidence>
<dbReference type="AlphaFoldDB" id="M0PFZ0"/>
<feature type="compositionally biased region" description="Basic and acidic residues" evidence="1">
    <location>
        <begin position="1"/>
        <end position="16"/>
    </location>
</feature>
<feature type="region of interest" description="Disordered" evidence="1">
    <location>
        <begin position="1"/>
        <end position="28"/>
    </location>
</feature>
<dbReference type="PANTHER" id="PTHR34075">
    <property type="entry name" value="BLR3430 PROTEIN"/>
    <property type="match status" value="1"/>
</dbReference>
<feature type="domain" description="ChsH2 C-terminal OB-fold" evidence="2">
    <location>
        <begin position="66"/>
        <end position="124"/>
    </location>
</feature>
<dbReference type="OrthoDB" id="9573at2157"/>
<dbReference type="STRING" id="1230454.C461_05102"/>
<reference evidence="3 4" key="1">
    <citation type="journal article" date="2014" name="PLoS Genet.">
        <title>Phylogenetically driven sequencing of extremely halophilic archaea reveals strategies for static and dynamic osmo-response.</title>
        <authorList>
            <person name="Becker E.A."/>
            <person name="Seitzer P.M."/>
            <person name="Tritt A."/>
            <person name="Larsen D."/>
            <person name="Krusor M."/>
            <person name="Yao A.I."/>
            <person name="Wu D."/>
            <person name="Madern D."/>
            <person name="Eisen J.A."/>
            <person name="Darling A.E."/>
            <person name="Facciotti M.T."/>
        </authorList>
    </citation>
    <scope>NUCLEOTIDE SEQUENCE [LARGE SCALE GENOMIC DNA]</scope>
    <source>
        <strain evidence="3 4">JCM 13560</strain>
    </source>
</reference>
<dbReference type="InterPro" id="IPR052513">
    <property type="entry name" value="Thioester_dehydratase-like"/>
</dbReference>
<dbReference type="Proteomes" id="UP000011575">
    <property type="component" value="Unassembled WGS sequence"/>
</dbReference>
<dbReference type="SUPFAM" id="SSF50249">
    <property type="entry name" value="Nucleic acid-binding proteins"/>
    <property type="match status" value="1"/>
</dbReference>
<name>M0PFZ0_9EURY</name>
<dbReference type="InterPro" id="IPR002878">
    <property type="entry name" value="ChsH2_C"/>
</dbReference>
<gene>
    <name evidence="3" type="ORF">C461_05102</name>
</gene>